<sequence length="62" mass="6758">MIADIQKNSTSAIIIACPMCNSSMVIQNPIKVGTIYECQKCASESEVVDLDPLTITPIEEEK</sequence>
<evidence type="ECO:0008006" key="3">
    <source>
        <dbReference type="Google" id="ProtNLM"/>
    </source>
</evidence>
<dbReference type="Gene3D" id="2.20.28.160">
    <property type="match status" value="1"/>
</dbReference>
<dbReference type="STRING" id="1798382.A3D77_06935"/>
<dbReference type="Pfam" id="PF21344">
    <property type="entry name" value="Zn_ribbon_LysW"/>
    <property type="match status" value="1"/>
</dbReference>
<organism evidence="1 2">
    <name type="scientific">Candidatus Gottesmanbacteria bacterium RIFCSPHIGHO2_02_FULL_39_11</name>
    <dbReference type="NCBI Taxonomy" id="1798382"/>
    <lineage>
        <taxon>Bacteria</taxon>
        <taxon>Candidatus Gottesmaniibacteriota</taxon>
    </lineage>
</organism>
<evidence type="ECO:0000313" key="1">
    <source>
        <dbReference type="EMBL" id="OGG12764.1"/>
    </source>
</evidence>
<dbReference type="EMBL" id="MFJL01000041">
    <property type="protein sequence ID" value="OGG12764.1"/>
    <property type="molecule type" value="Genomic_DNA"/>
</dbReference>
<gene>
    <name evidence="1" type="ORF">A3D77_06935</name>
</gene>
<dbReference type="AlphaFoldDB" id="A0A1F5ZKA7"/>
<accession>A0A1F5ZKA7</accession>
<protein>
    <recommendedName>
        <fullName evidence="3">Lysine biosynthesis protein LysW</fullName>
    </recommendedName>
</protein>
<comment type="caution">
    <text evidence="1">The sequence shown here is derived from an EMBL/GenBank/DDBJ whole genome shotgun (WGS) entry which is preliminary data.</text>
</comment>
<name>A0A1F5ZKA7_9BACT</name>
<dbReference type="Proteomes" id="UP000176923">
    <property type="component" value="Unassembled WGS sequence"/>
</dbReference>
<evidence type="ECO:0000313" key="2">
    <source>
        <dbReference type="Proteomes" id="UP000176923"/>
    </source>
</evidence>
<proteinExistence type="predicted"/>
<reference evidence="1 2" key="1">
    <citation type="journal article" date="2016" name="Nat. Commun.">
        <title>Thousands of microbial genomes shed light on interconnected biogeochemical processes in an aquifer system.</title>
        <authorList>
            <person name="Anantharaman K."/>
            <person name="Brown C.T."/>
            <person name="Hug L.A."/>
            <person name="Sharon I."/>
            <person name="Castelle C.J."/>
            <person name="Probst A.J."/>
            <person name="Thomas B.C."/>
            <person name="Singh A."/>
            <person name="Wilkins M.J."/>
            <person name="Karaoz U."/>
            <person name="Brodie E.L."/>
            <person name="Williams K.H."/>
            <person name="Hubbard S.S."/>
            <person name="Banfield J.F."/>
        </authorList>
    </citation>
    <scope>NUCLEOTIDE SEQUENCE [LARGE SCALE GENOMIC DNA]</scope>
</reference>
<dbReference type="InterPro" id="IPR005906">
    <property type="entry name" value="LysW"/>
</dbReference>